<dbReference type="GO" id="GO:0002949">
    <property type="term" value="P:tRNA threonylcarbamoyladenosine modification"/>
    <property type="evidence" value="ECO:0007669"/>
    <property type="project" value="InterPro"/>
</dbReference>
<evidence type="ECO:0000256" key="7">
    <source>
        <dbReference type="ARBA" id="ARBA00022741"/>
    </source>
</evidence>
<keyword evidence="5" id="KW-0819">tRNA processing</keyword>
<accession>A0A9D1WQQ5</accession>
<reference evidence="11" key="1">
    <citation type="journal article" date="2021" name="PeerJ">
        <title>Extensive microbial diversity within the chicken gut microbiome revealed by metagenomics and culture.</title>
        <authorList>
            <person name="Gilroy R."/>
            <person name="Ravi A."/>
            <person name="Getino M."/>
            <person name="Pursley I."/>
            <person name="Horton D.L."/>
            <person name="Alikhan N.F."/>
            <person name="Baker D."/>
            <person name="Gharbi K."/>
            <person name="Hall N."/>
            <person name="Watson M."/>
            <person name="Adriaenssens E.M."/>
            <person name="Foster-Nyarko E."/>
            <person name="Jarju S."/>
            <person name="Secka A."/>
            <person name="Antonio M."/>
            <person name="Oren A."/>
            <person name="Chaudhuri R.R."/>
            <person name="La Ragione R."/>
            <person name="Hildebrand F."/>
            <person name="Pallen M.J."/>
        </authorList>
    </citation>
    <scope>NUCLEOTIDE SEQUENCE</scope>
    <source>
        <strain evidence="11">CHK188-5543</strain>
    </source>
</reference>
<dbReference type="Proteomes" id="UP000886800">
    <property type="component" value="Unassembled WGS sequence"/>
</dbReference>
<evidence type="ECO:0000256" key="8">
    <source>
        <dbReference type="ARBA" id="ARBA00022840"/>
    </source>
</evidence>
<evidence type="ECO:0000256" key="10">
    <source>
        <dbReference type="ARBA" id="ARBA00032441"/>
    </source>
</evidence>
<comment type="caution">
    <text evidence="11">The sequence shown here is derived from an EMBL/GenBank/DDBJ whole genome shotgun (WGS) entry which is preliminary data.</text>
</comment>
<keyword evidence="7" id="KW-0547">Nucleotide-binding</keyword>
<evidence type="ECO:0000256" key="1">
    <source>
        <dbReference type="ARBA" id="ARBA00004496"/>
    </source>
</evidence>
<organism evidence="11 12">
    <name type="scientific">Candidatus Anaerotruncus excrementipullorum</name>
    <dbReference type="NCBI Taxonomy" id="2838465"/>
    <lineage>
        <taxon>Bacteria</taxon>
        <taxon>Bacillati</taxon>
        <taxon>Bacillota</taxon>
        <taxon>Clostridia</taxon>
        <taxon>Eubacteriales</taxon>
        <taxon>Oscillospiraceae</taxon>
        <taxon>Anaerotruncus</taxon>
    </lineage>
</organism>
<protein>
    <recommendedName>
        <fullName evidence="3">tRNA threonylcarbamoyladenosine biosynthesis protein TsaE</fullName>
    </recommendedName>
    <alternativeName>
        <fullName evidence="10">t(6)A37 threonylcarbamoyladenosine biosynthesis protein TsaE</fullName>
    </alternativeName>
</protein>
<evidence type="ECO:0000256" key="2">
    <source>
        <dbReference type="ARBA" id="ARBA00007599"/>
    </source>
</evidence>
<proteinExistence type="inferred from homology"/>
<dbReference type="GO" id="GO:0005737">
    <property type="term" value="C:cytoplasm"/>
    <property type="evidence" value="ECO:0007669"/>
    <property type="project" value="UniProtKB-SubCell"/>
</dbReference>
<sequence length="178" mass="19767">MGGPRCWPPIWAWGWPCRYICTATSGCSARKRKGAFVLTEYLSHSTQETEQFAREVAARLRPGDVIACRGGMGAGKTAFARGLAAGLGLRDRVSSPTFALVQEYTHGNIPLYHFDMYRIDGFDALYSTGFFDYLEGDGVLYIEWSENIQGALPPGAITLTIQRVDEDTRKITIEGDRF</sequence>
<reference evidence="11" key="2">
    <citation type="submission" date="2021-04" db="EMBL/GenBank/DDBJ databases">
        <authorList>
            <person name="Gilroy R."/>
        </authorList>
    </citation>
    <scope>NUCLEOTIDE SEQUENCE</scope>
    <source>
        <strain evidence="11">CHK188-5543</strain>
    </source>
</reference>
<evidence type="ECO:0000256" key="6">
    <source>
        <dbReference type="ARBA" id="ARBA00022723"/>
    </source>
</evidence>
<evidence type="ECO:0000256" key="9">
    <source>
        <dbReference type="ARBA" id="ARBA00022842"/>
    </source>
</evidence>
<evidence type="ECO:0000313" key="11">
    <source>
        <dbReference type="EMBL" id="HIX65373.1"/>
    </source>
</evidence>
<dbReference type="AlphaFoldDB" id="A0A9D1WQQ5"/>
<evidence type="ECO:0000256" key="4">
    <source>
        <dbReference type="ARBA" id="ARBA00022490"/>
    </source>
</evidence>
<keyword evidence="9" id="KW-0460">Magnesium</keyword>
<dbReference type="Pfam" id="PF02367">
    <property type="entry name" value="TsaE"/>
    <property type="match status" value="1"/>
</dbReference>
<dbReference type="NCBIfam" id="TIGR00150">
    <property type="entry name" value="T6A_YjeE"/>
    <property type="match status" value="1"/>
</dbReference>
<dbReference type="GO" id="GO:0005524">
    <property type="term" value="F:ATP binding"/>
    <property type="evidence" value="ECO:0007669"/>
    <property type="project" value="UniProtKB-KW"/>
</dbReference>
<dbReference type="InterPro" id="IPR027417">
    <property type="entry name" value="P-loop_NTPase"/>
</dbReference>
<dbReference type="PANTHER" id="PTHR33540:SF2">
    <property type="entry name" value="TRNA THREONYLCARBAMOYLADENOSINE BIOSYNTHESIS PROTEIN TSAE"/>
    <property type="match status" value="1"/>
</dbReference>
<keyword evidence="6" id="KW-0479">Metal-binding</keyword>
<dbReference type="InterPro" id="IPR003442">
    <property type="entry name" value="T6A_TsaE"/>
</dbReference>
<evidence type="ECO:0000256" key="5">
    <source>
        <dbReference type="ARBA" id="ARBA00022694"/>
    </source>
</evidence>
<dbReference type="EMBL" id="DXES01000081">
    <property type="protein sequence ID" value="HIX65373.1"/>
    <property type="molecule type" value="Genomic_DNA"/>
</dbReference>
<keyword evidence="4" id="KW-0963">Cytoplasm</keyword>
<dbReference type="SUPFAM" id="SSF52540">
    <property type="entry name" value="P-loop containing nucleoside triphosphate hydrolases"/>
    <property type="match status" value="1"/>
</dbReference>
<dbReference type="PANTHER" id="PTHR33540">
    <property type="entry name" value="TRNA THREONYLCARBAMOYLADENOSINE BIOSYNTHESIS PROTEIN TSAE"/>
    <property type="match status" value="1"/>
</dbReference>
<evidence type="ECO:0000256" key="3">
    <source>
        <dbReference type="ARBA" id="ARBA00019010"/>
    </source>
</evidence>
<dbReference type="GO" id="GO:0046872">
    <property type="term" value="F:metal ion binding"/>
    <property type="evidence" value="ECO:0007669"/>
    <property type="project" value="UniProtKB-KW"/>
</dbReference>
<gene>
    <name evidence="11" type="primary">tsaE</name>
    <name evidence="11" type="ORF">H9736_03905</name>
</gene>
<comment type="similarity">
    <text evidence="2">Belongs to the TsaE family.</text>
</comment>
<evidence type="ECO:0000313" key="12">
    <source>
        <dbReference type="Proteomes" id="UP000886800"/>
    </source>
</evidence>
<keyword evidence="8" id="KW-0067">ATP-binding</keyword>
<comment type="subcellular location">
    <subcellularLocation>
        <location evidence="1">Cytoplasm</location>
    </subcellularLocation>
</comment>
<dbReference type="Gene3D" id="3.40.50.300">
    <property type="entry name" value="P-loop containing nucleotide triphosphate hydrolases"/>
    <property type="match status" value="1"/>
</dbReference>
<name>A0A9D1WQQ5_9FIRM</name>